<feature type="signal peptide" evidence="3">
    <location>
        <begin position="1"/>
        <end position="23"/>
    </location>
</feature>
<dbReference type="Gene3D" id="3.40.190.10">
    <property type="entry name" value="Periplasmic binding protein-like II"/>
    <property type="match status" value="2"/>
</dbReference>
<evidence type="ECO:0000256" key="1">
    <source>
        <dbReference type="ARBA" id="ARBA00007162"/>
    </source>
</evidence>
<dbReference type="NCBIfam" id="TIGR03431">
    <property type="entry name" value="PhnD"/>
    <property type="match status" value="1"/>
</dbReference>
<evidence type="ECO:0000313" key="4">
    <source>
        <dbReference type="EMBL" id="CDN87538.1"/>
    </source>
</evidence>
<dbReference type="Proteomes" id="UP000028878">
    <property type="component" value="Unassembled WGS sequence"/>
</dbReference>
<accession>A0A1L1PC81</accession>
<feature type="chain" id="PRO_5009681367" evidence="3">
    <location>
        <begin position="24"/>
        <end position="318"/>
    </location>
</feature>
<protein>
    <submittedName>
        <fullName evidence="4">Phosphonate ABC transporter, periplasmic phosphonate binding protein</fullName>
    </submittedName>
</protein>
<dbReference type="EMBL" id="CCAE010000012">
    <property type="protein sequence ID" value="CDN87538.1"/>
    <property type="molecule type" value="Genomic_DNA"/>
</dbReference>
<dbReference type="RefSeq" id="WP_009520467.1">
    <property type="nucleotide sequence ID" value="NZ_CCAE010000012.1"/>
</dbReference>
<evidence type="ECO:0000256" key="2">
    <source>
        <dbReference type="ARBA" id="ARBA00022729"/>
    </source>
</evidence>
<keyword evidence="2 3" id="KW-0732">Signal</keyword>
<dbReference type="AlphaFoldDB" id="A0A1L1PC81"/>
<keyword evidence="5" id="KW-1185">Reference proteome</keyword>
<dbReference type="InterPro" id="IPR005770">
    <property type="entry name" value="PhnD"/>
</dbReference>
<sequence precursor="true">MFKQKALFTVAATLIATSATLQAQEINFGIIATDTASTQRERWEPFFRDMEKKTGLTVKSFYAPDYAGVIEAMRFNKIQVAWFGNKSAMEAVDRANGEVFAQVMFADGSFGYKALLITHKDSPYNNLNDVFKNAKSINFGIGDPNSTSGFLVPSFYVFAQNKVDHRTAFKTIRNASHGANIQAVLAKQVDVATNNTEEIEKLRANKPELLAQLRVIWESPLIASDPFVWRKDLDPAVKTKLANFVVNYAKTDEQEKAILKNIYNYGGFRASTNAQLIPTRQLELYKDRNKVEHDAALDANAKAKALAEIDAKLAQLQP</sequence>
<reference evidence="5" key="1">
    <citation type="submission" date="2014-11" db="EMBL/GenBank/DDBJ databases">
        <title>Draft genome sequence of Hydrogenophaga intermedia S1.</title>
        <authorList>
            <person name="Gan H.M."/>
            <person name="Chew T.H."/>
            <person name="Stolz A."/>
        </authorList>
    </citation>
    <scope>NUCLEOTIDE SEQUENCE [LARGE SCALE GENOMIC DNA]</scope>
    <source>
        <strain evidence="5">S1</strain>
    </source>
</reference>
<evidence type="ECO:0000256" key="3">
    <source>
        <dbReference type="SAM" id="SignalP"/>
    </source>
</evidence>
<dbReference type="GO" id="GO:0043190">
    <property type="term" value="C:ATP-binding cassette (ABC) transporter complex"/>
    <property type="evidence" value="ECO:0007669"/>
    <property type="project" value="InterPro"/>
</dbReference>
<name>A0A1L1PC81_HYDIT</name>
<evidence type="ECO:0000313" key="5">
    <source>
        <dbReference type="Proteomes" id="UP000028878"/>
    </source>
</evidence>
<dbReference type="PANTHER" id="PTHR35841:SF1">
    <property type="entry name" value="PHOSPHONATES-BINDING PERIPLASMIC PROTEIN"/>
    <property type="match status" value="1"/>
</dbReference>
<proteinExistence type="inferred from homology"/>
<gene>
    <name evidence="4" type="ORF">BN948_01960</name>
</gene>
<dbReference type="GO" id="GO:0055085">
    <property type="term" value="P:transmembrane transport"/>
    <property type="evidence" value="ECO:0007669"/>
    <property type="project" value="InterPro"/>
</dbReference>
<dbReference type="PANTHER" id="PTHR35841">
    <property type="entry name" value="PHOSPHONATES-BINDING PERIPLASMIC PROTEIN"/>
    <property type="match status" value="1"/>
</dbReference>
<comment type="similarity">
    <text evidence="1">Belongs to the phosphate/phosphite/phosphonate binding protein family.</text>
</comment>
<dbReference type="SUPFAM" id="SSF53850">
    <property type="entry name" value="Periplasmic binding protein-like II"/>
    <property type="match status" value="1"/>
</dbReference>
<dbReference type="InterPro" id="IPR017797">
    <property type="entry name" value="Phosphnate-bd"/>
</dbReference>
<dbReference type="Pfam" id="PF12974">
    <property type="entry name" value="Phosphonate-bd"/>
    <property type="match status" value="1"/>
</dbReference>
<dbReference type="Gene3D" id="1.20.58.90">
    <property type="match status" value="1"/>
</dbReference>
<dbReference type="GO" id="GO:0015716">
    <property type="term" value="P:organic phosphonate transport"/>
    <property type="evidence" value="ECO:0007669"/>
    <property type="project" value="InterPro"/>
</dbReference>
<organism evidence="4 5">
    <name type="scientific">Hydrogenophaga intermedia</name>
    <dbReference type="NCBI Taxonomy" id="65786"/>
    <lineage>
        <taxon>Bacteria</taxon>
        <taxon>Pseudomonadati</taxon>
        <taxon>Pseudomonadota</taxon>
        <taxon>Betaproteobacteria</taxon>
        <taxon>Burkholderiales</taxon>
        <taxon>Comamonadaceae</taxon>
        <taxon>Hydrogenophaga</taxon>
    </lineage>
</organism>
<dbReference type="NCBIfam" id="TIGR01098">
    <property type="entry name" value="3A0109s03R"/>
    <property type="match status" value="1"/>
</dbReference>